<comment type="similarity">
    <text evidence="1">Belongs to the DinB family.</text>
</comment>
<dbReference type="EMBL" id="LILD01000001">
    <property type="protein sequence ID" value="KOO38146.1"/>
    <property type="molecule type" value="Genomic_DNA"/>
</dbReference>
<proteinExistence type="inferred from homology"/>
<dbReference type="InterPro" id="IPR034660">
    <property type="entry name" value="DinB/YfiT-like"/>
</dbReference>
<evidence type="ECO:0000313" key="4">
    <source>
        <dbReference type="EMBL" id="KOO38146.1"/>
    </source>
</evidence>
<keyword evidence="2 3" id="KW-0479">Metal-binding</keyword>
<dbReference type="PATRIC" id="fig|136160.3.peg.1097"/>
<dbReference type="SUPFAM" id="SSF109854">
    <property type="entry name" value="DinB/YfiT-like putative metalloenzymes"/>
    <property type="match status" value="1"/>
</dbReference>
<dbReference type="GeneID" id="87598641"/>
<evidence type="ECO:0000256" key="3">
    <source>
        <dbReference type="PIRSR" id="PIRSR607837-1"/>
    </source>
</evidence>
<name>A0A0M0KH56_ALKHA</name>
<feature type="binding site" evidence="3">
    <location>
        <position position="136"/>
    </location>
    <ligand>
        <name>a divalent metal cation</name>
        <dbReference type="ChEBI" id="CHEBI:60240"/>
    </ligand>
</feature>
<organism evidence="4">
    <name type="scientific">Halalkalibacterium halodurans</name>
    <name type="common">Bacillus halodurans</name>
    <dbReference type="NCBI Taxonomy" id="86665"/>
    <lineage>
        <taxon>Bacteria</taxon>
        <taxon>Bacillati</taxon>
        <taxon>Bacillota</taxon>
        <taxon>Bacilli</taxon>
        <taxon>Bacillales</taxon>
        <taxon>Bacillaceae</taxon>
        <taxon>Halalkalibacterium (ex Joshi et al. 2022)</taxon>
    </lineage>
</organism>
<accession>A0A0M0KH56</accession>
<feature type="binding site" evidence="3">
    <location>
        <position position="48"/>
    </location>
    <ligand>
        <name>a divalent metal cation</name>
        <dbReference type="ChEBI" id="CHEBI:60240"/>
    </ligand>
</feature>
<dbReference type="InterPro" id="IPR007837">
    <property type="entry name" value="DinB"/>
</dbReference>
<reference evidence="4" key="1">
    <citation type="submission" date="2015-08" db="EMBL/GenBank/DDBJ databases">
        <title>Complete DNA Sequence of Pseudomonas syringae pv. actinidiae, the Causal Agent of Kiwifruit Canker Disease.</title>
        <authorList>
            <person name="Rikkerink E.H.A."/>
            <person name="Fineran P.C."/>
        </authorList>
    </citation>
    <scope>NUCLEOTIDE SEQUENCE</scope>
    <source>
        <strain evidence="4">DSM 13666</strain>
    </source>
</reference>
<dbReference type="PANTHER" id="PTHR37302">
    <property type="entry name" value="SLR1116 PROTEIN"/>
    <property type="match status" value="1"/>
</dbReference>
<evidence type="ECO:0000256" key="1">
    <source>
        <dbReference type="ARBA" id="ARBA00008635"/>
    </source>
</evidence>
<dbReference type="AlphaFoldDB" id="A0A0M0KH56"/>
<sequence length="169" mass="19685">MSNHAKTLYQYNVWANGRIMEHLQTISPEKYEQEIKSVFPSLAKVCSHLYLVEYLWLDILEGKDMGVALEEVFQLQHETDALPLEELEAAYRTLSERFLSFLEKEENLERRILLNNPYVGERETSLAEIVLHAANHGTYHRGNISAMLHQLGDASVMTDFVFYMYQEDL</sequence>
<dbReference type="OMA" id="DAPMTDY"/>
<comment type="caution">
    <text evidence="4">The sequence shown here is derived from an EMBL/GenBank/DDBJ whole genome shotgun (WGS) entry which is preliminary data.</text>
</comment>
<protein>
    <submittedName>
        <fullName evidence="4">Damage-inducible protein DinB</fullName>
    </submittedName>
</protein>
<dbReference type="PANTHER" id="PTHR37302:SF1">
    <property type="entry name" value="PROTEIN DINB"/>
    <property type="match status" value="1"/>
</dbReference>
<dbReference type="GO" id="GO:0046872">
    <property type="term" value="F:metal ion binding"/>
    <property type="evidence" value="ECO:0007669"/>
    <property type="project" value="UniProtKB-KW"/>
</dbReference>
<dbReference type="Pfam" id="PF05163">
    <property type="entry name" value="DinB"/>
    <property type="match status" value="1"/>
</dbReference>
<dbReference type="Gene3D" id="1.20.120.450">
    <property type="entry name" value="dinb family like domain"/>
    <property type="match status" value="1"/>
</dbReference>
<gene>
    <name evidence="4" type="ORF">AMD02_04180</name>
</gene>
<feature type="binding site" evidence="3">
    <location>
        <position position="140"/>
    </location>
    <ligand>
        <name>a divalent metal cation</name>
        <dbReference type="ChEBI" id="CHEBI:60240"/>
    </ligand>
</feature>
<evidence type="ECO:0000256" key="2">
    <source>
        <dbReference type="ARBA" id="ARBA00022723"/>
    </source>
</evidence>
<dbReference type="RefSeq" id="WP_010899259.1">
    <property type="nucleotide sequence ID" value="NZ_CP040441.1"/>
</dbReference>
<dbReference type="SMR" id="A0A0M0KH56"/>